<keyword evidence="2" id="KW-1185">Reference proteome</keyword>
<accession>A0AAN9ID91</accession>
<dbReference type="Proteomes" id="UP001372338">
    <property type="component" value="Unassembled WGS sequence"/>
</dbReference>
<sequence length="90" mass="10166">MAEARSRWKTLASTMAGCRRRKKVPTGVGVDPYRDHNLMCLKCLFEDKGARMSEEDFDVNDYVLSLSSFFTLCVLCFPKVSSFPLPPPCP</sequence>
<evidence type="ECO:0000313" key="2">
    <source>
        <dbReference type="Proteomes" id="UP001372338"/>
    </source>
</evidence>
<comment type="caution">
    <text evidence="1">The sequence shown here is derived from an EMBL/GenBank/DDBJ whole genome shotgun (WGS) entry which is preliminary data.</text>
</comment>
<reference evidence="1 2" key="1">
    <citation type="submission" date="2024-01" db="EMBL/GenBank/DDBJ databases">
        <title>The genomes of 5 underutilized Papilionoideae crops provide insights into root nodulation and disease resistanc.</title>
        <authorList>
            <person name="Yuan L."/>
        </authorList>
    </citation>
    <scope>NUCLEOTIDE SEQUENCE [LARGE SCALE GENOMIC DNA]</scope>
    <source>
        <strain evidence="1">ZHUSHIDOU_FW_LH</strain>
        <tissue evidence="1">Leaf</tissue>
    </source>
</reference>
<proteinExistence type="predicted"/>
<dbReference type="AlphaFoldDB" id="A0AAN9ID91"/>
<gene>
    <name evidence="1" type="ORF">RIF29_17751</name>
</gene>
<protein>
    <submittedName>
        <fullName evidence="1">Uncharacterized protein</fullName>
    </submittedName>
</protein>
<organism evidence="1 2">
    <name type="scientific">Crotalaria pallida</name>
    <name type="common">Smooth rattlebox</name>
    <name type="synonym">Crotalaria striata</name>
    <dbReference type="NCBI Taxonomy" id="3830"/>
    <lineage>
        <taxon>Eukaryota</taxon>
        <taxon>Viridiplantae</taxon>
        <taxon>Streptophyta</taxon>
        <taxon>Embryophyta</taxon>
        <taxon>Tracheophyta</taxon>
        <taxon>Spermatophyta</taxon>
        <taxon>Magnoliopsida</taxon>
        <taxon>eudicotyledons</taxon>
        <taxon>Gunneridae</taxon>
        <taxon>Pentapetalae</taxon>
        <taxon>rosids</taxon>
        <taxon>fabids</taxon>
        <taxon>Fabales</taxon>
        <taxon>Fabaceae</taxon>
        <taxon>Papilionoideae</taxon>
        <taxon>50 kb inversion clade</taxon>
        <taxon>genistoids sensu lato</taxon>
        <taxon>core genistoids</taxon>
        <taxon>Crotalarieae</taxon>
        <taxon>Crotalaria</taxon>
    </lineage>
</organism>
<dbReference type="EMBL" id="JAYWIO010000003">
    <property type="protein sequence ID" value="KAK7276608.1"/>
    <property type="molecule type" value="Genomic_DNA"/>
</dbReference>
<name>A0AAN9ID91_CROPI</name>
<evidence type="ECO:0000313" key="1">
    <source>
        <dbReference type="EMBL" id="KAK7276608.1"/>
    </source>
</evidence>